<proteinExistence type="predicted"/>
<dbReference type="EMBL" id="KB630567">
    <property type="protein sequence ID" value="ERL83685.1"/>
    <property type="molecule type" value="Genomic_DNA"/>
</dbReference>
<sequence>MGTPKEHAQSHPESHASFTTEPMTMERRLIWTAERSVLAK</sequence>
<dbReference type="Proteomes" id="UP000030742">
    <property type="component" value="Unassembled WGS sequence"/>
</dbReference>
<dbReference type="HOGENOM" id="CLU_3299912_0_0_1"/>
<organism evidence="2">
    <name type="scientific">Dendroctonus ponderosae</name>
    <name type="common">Mountain pine beetle</name>
    <dbReference type="NCBI Taxonomy" id="77166"/>
    <lineage>
        <taxon>Eukaryota</taxon>
        <taxon>Metazoa</taxon>
        <taxon>Ecdysozoa</taxon>
        <taxon>Arthropoda</taxon>
        <taxon>Hexapoda</taxon>
        <taxon>Insecta</taxon>
        <taxon>Pterygota</taxon>
        <taxon>Neoptera</taxon>
        <taxon>Endopterygota</taxon>
        <taxon>Coleoptera</taxon>
        <taxon>Polyphaga</taxon>
        <taxon>Cucujiformia</taxon>
        <taxon>Curculionidae</taxon>
        <taxon>Scolytinae</taxon>
        <taxon>Dendroctonus</taxon>
    </lineage>
</organism>
<dbReference type="EMBL" id="KB740954">
    <property type="protein sequence ID" value="ENN77067.1"/>
    <property type="molecule type" value="Genomic_DNA"/>
</dbReference>
<feature type="non-terminal residue" evidence="2">
    <location>
        <position position="1"/>
    </location>
</feature>
<feature type="region of interest" description="Disordered" evidence="1">
    <location>
        <begin position="1"/>
        <end position="24"/>
    </location>
</feature>
<reference evidence="2 5" key="1">
    <citation type="journal article" date="2013" name="Genome Biol.">
        <title>Draft genome of the mountain pine beetle, Dendroctonus ponderosae Hopkins, a major forest pest.</title>
        <authorList>
            <person name="Keeling C.I."/>
            <person name="Yuen M.M."/>
            <person name="Liao N.Y."/>
            <person name="Docking T.R."/>
            <person name="Chan S.K."/>
            <person name="Taylor G.A."/>
            <person name="Palmquist D.L."/>
            <person name="Jackman S.D."/>
            <person name="Nguyen A."/>
            <person name="Li M."/>
            <person name="Henderson H."/>
            <person name="Janes J.K."/>
            <person name="Zhao Y."/>
            <person name="Pandoh P."/>
            <person name="Moore R."/>
            <person name="Sperling F.A."/>
            <person name="Huber D.P."/>
            <person name="Birol I."/>
            <person name="Jones S.J."/>
            <person name="Bohlmann J."/>
        </authorList>
    </citation>
    <scope>NUCLEOTIDE SEQUENCE</scope>
</reference>
<protein>
    <submittedName>
        <fullName evidence="2">Uncharacterized protein</fullName>
    </submittedName>
</protein>
<dbReference type="AlphaFoldDB" id="N6UEK9"/>
<evidence type="ECO:0000313" key="3">
    <source>
        <dbReference type="EMBL" id="ERL83685.1"/>
    </source>
</evidence>
<evidence type="ECO:0000256" key="1">
    <source>
        <dbReference type="SAM" id="MobiDB-lite"/>
    </source>
</evidence>
<name>N6UEK9_DENPD</name>
<accession>N6UEK9</accession>
<evidence type="ECO:0000313" key="5">
    <source>
        <dbReference type="Proteomes" id="UP000030742"/>
    </source>
</evidence>
<feature type="compositionally biased region" description="Basic and acidic residues" evidence="1">
    <location>
        <begin position="1"/>
        <end position="14"/>
    </location>
</feature>
<evidence type="ECO:0000313" key="4">
    <source>
        <dbReference type="EMBL" id="ERL83795.1"/>
    </source>
</evidence>
<dbReference type="EMBL" id="KB630697">
    <property type="protein sequence ID" value="ERL83795.1"/>
    <property type="molecule type" value="Genomic_DNA"/>
</dbReference>
<gene>
    <name evidence="3" type="ORF">D910_00868</name>
    <name evidence="4" type="ORF">D910_01038</name>
    <name evidence="2" type="ORF">YQE_06402</name>
</gene>
<evidence type="ECO:0000313" key="2">
    <source>
        <dbReference type="EMBL" id="ENN77067.1"/>
    </source>
</evidence>